<accession>A0AAV0ZWF5</accession>
<proteinExistence type="predicted"/>
<dbReference type="PANTHER" id="PTHR33116:SF86">
    <property type="entry name" value="REVERSE TRANSCRIPTASE DOMAIN-CONTAINING PROTEIN"/>
    <property type="match status" value="1"/>
</dbReference>
<evidence type="ECO:0000313" key="2">
    <source>
        <dbReference type="Proteomes" id="UP001157006"/>
    </source>
</evidence>
<evidence type="ECO:0000313" key="1">
    <source>
        <dbReference type="EMBL" id="CAI8601941.1"/>
    </source>
</evidence>
<sequence>MELIYVGDTCVSHLFFVDDCFLFCKANLSEVITLTGILNTYAATSGQEINLLKSEVFFSRNLSHAAQKDLAKLLGVRHVLDTGSYMGLPSMIGTSKKATFSFVKDRVWKRINSWSGRSLSKAGKEVMIKSVLQSILAYIMSVYLTPDGVVKDIERMLNSFWWGGGRNNKGIRWMAWDRLTSLKSEGGMRFRDFKAFNIVVVAKQGWNLLSKPNSLVSRIFKARYFPRSSFLKVKVGYNLNFVWRSLWKAKDVLKMGCR</sequence>
<evidence type="ECO:0008006" key="3">
    <source>
        <dbReference type="Google" id="ProtNLM"/>
    </source>
</evidence>
<protein>
    <recommendedName>
        <fullName evidence="3">RNA-directed DNA polymerase (Reverse transcriptase)</fullName>
    </recommendedName>
</protein>
<dbReference type="AlphaFoldDB" id="A0AAV0ZWF5"/>
<reference evidence="1 2" key="1">
    <citation type="submission" date="2023-01" db="EMBL/GenBank/DDBJ databases">
        <authorList>
            <person name="Kreplak J."/>
        </authorList>
    </citation>
    <scope>NUCLEOTIDE SEQUENCE [LARGE SCALE GENOMIC DNA]</scope>
</reference>
<dbReference type="Proteomes" id="UP001157006">
    <property type="component" value="Chromosome 3"/>
</dbReference>
<name>A0AAV0ZWF5_VICFA</name>
<gene>
    <name evidence="1" type="ORF">VFH_III017480</name>
</gene>
<dbReference type="PANTHER" id="PTHR33116">
    <property type="entry name" value="REVERSE TRANSCRIPTASE ZINC-BINDING DOMAIN-CONTAINING PROTEIN-RELATED-RELATED"/>
    <property type="match status" value="1"/>
</dbReference>
<dbReference type="EMBL" id="OX451738">
    <property type="protein sequence ID" value="CAI8601941.1"/>
    <property type="molecule type" value="Genomic_DNA"/>
</dbReference>
<keyword evidence="2" id="KW-1185">Reference proteome</keyword>
<organism evidence="1 2">
    <name type="scientific">Vicia faba</name>
    <name type="common">Broad bean</name>
    <name type="synonym">Faba vulgaris</name>
    <dbReference type="NCBI Taxonomy" id="3906"/>
    <lineage>
        <taxon>Eukaryota</taxon>
        <taxon>Viridiplantae</taxon>
        <taxon>Streptophyta</taxon>
        <taxon>Embryophyta</taxon>
        <taxon>Tracheophyta</taxon>
        <taxon>Spermatophyta</taxon>
        <taxon>Magnoliopsida</taxon>
        <taxon>eudicotyledons</taxon>
        <taxon>Gunneridae</taxon>
        <taxon>Pentapetalae</taxon>
        <taxon>rosids</taxon>
        <taxon>fabids</taxon>
        <taxon>Fabales</taxon>
        <taxon>Fabaceae</taxon>
        <taxon>Papilionoideae</taxon>
        <taxon>50 kb inversion clade</taxon>
        <taxon>NPAAA clade</taxon>
        <taxon>Hologalegina</taxon>
        <taxon>IRL clade</taxon>
        <taxon>Fabeae</taxon>
        <taxon>Vicia</taxon>
    </lineage>
</organism>